<feature type="signal peptide" evidence="10">
    <location>
        <begin position="1"/>
        <end position="22"/>
    </location>
</feature>
<keyword evidence="8" id="KW-1015">Disulfide bond</keyword>
<dbReference type="GO" id="GO:0008083">
    <property type="term" value="F:growth factor activity"/>
    <property type="evidence" value="ECO:0007669"/>
    <property type="project" value="UniProtKB-KW"/>
</dbReference>
<dbReference type="PANTHER" id="PTHR48494:SF1">
    <property type="entry name" value="INTERLEUKIN-6"/>
    <property type="match status" value="1"/>
</dbReference>
<proteinExistence type="inferred from homology"/>
<dbReference type="Bgee" id="ENSGACG00000006102">
    <property type="expression patterns" value="Expressed in muscle tissue and 8 other cell types or tissues"/>
</dbReference>
<dbReference type="eggNOG" id="ENOG502SGKY">
    <property type="taxonomic scope" value="Eukaryota"/>
</dbReference>
<keyword evidence="5" id="KW-0202">Cytokine</keyword>
<evidence type="ECO:0000256" key="6">
    <source>
        <dbReference type="ARBA" id="ARBA00022525"/>
    </source>
</evidence>
<dbReference type="PROSITE" id="PS00254">
    <property type="entry name" value="INTERLEUKIN_6"/>
    <property type="match status" value="1"/>
</dbReference>
<evidence type="ECO:0000256" key="4">
    <source>
        <dbReference type="ARBA" id="ARBA00022486"/>
    </source>
</evidence>
<dbReference type="InterPro" id="IPR030473">
    <property type="entry name" value="IL6/GCSF/MGF_CS"/>
</dbReference>
<dbReference type="PANTHER" id="PTHR48494">
    <property type="entry name" value="INTERLEUKIN-6"/>
    <property type="match status" value="1"/>
</dbReference>
<dbReference type="InterPro" id="IPR009079">
    <property type="entry name" value="4_helix_cytokine-like_core"/>
</dbReference>
<dbReference type="GO" id="GO:0005138">
    <property type="term" value="F:interleukin-6 receptor binding"/>
    <property type="evidence" value="ECO:0007669"/>
    <property type="project" value="InterPro"/>
</dbReference>
<dbReference type="GO" id="GO:0006955">
    <property type="term" value="P:immune response"/>
    <property type="evidence" value="ECO:0007669"/>
    <property type="project" value="InterPro"/>
</dbReference>
<evidence type="ECO:0000256" key="7">
    <source>
        <dbReference type="ARBA" id="ARBA00023030"/>
    </source>
</evidence>
<dbReference type="GO" id="GO:0005615">
    <property type="term" value="C:extracellular space"/>
    <property type="evidence" value="ECO:0007669"/>
    <property type="project" value="UniProtKB-KW"/>
</dbReference>
<comment type="similarity">
    <text evidence="2">Belongs to the IL-6 superfamily.</text>
</comment>
<sequence length="229" mass="25483">PLRADLLLSAATLAALLPHASGAAVEDTPTAAPTGESSGEEVEVLPSDLLSASPVWHAVLGVTKLHKKEFEDEFENVVKYNFLENYKVFSVPERCPHSNFSKEACLHRMAHGLLVYTVLLKHVEKEYPGSLICSLAKYYSGLLINLCKEKMRNPDQVAALTDRQEAQLLRGLNLPSAFQRKMAAHSVLRQLHYFLLDGRRAIAKRERRNGSVGSFQILAATDFFPQKEL</sequence>
<reference evidence="11" key="2">
    <citation type="submission" date="2024-04" db="UniProtKB">
        <authorList>
            <consortium name="Ensembl"/>
        </authorList>
    </citation>
    <scope>IDENTIFICATION</scope>
</reference>
<comment type="function">
    <text evidence="9">Cytokine with a wide variety of biological functions in immunity, tissue regeneration, and metabolism. Binds to IL6R, then the complex associates to the signaling subunit IL6ST/gp130 to trigger the intracellular IL6-signaling pathway. The interaction with the membrane-bound IL6R and IL6ST stimulates 'classic signaling', whereas the binding of IL6 and soluble IL6R to IL6ST stimulates 'trans-signaling'. Alternatively, 'cluster signaling' occurs when membrane-bound IL6:IL6R complexes on transmitter cells activate IL6ST receptors on neighboring receiver cells.</text>
</comment>
<protein>
    <recommendedName>
        <fullName evidence="3">Interleukin-6</fullName>
    </recommendedName>
</protein>
<name>G3NRW1_GASAC</name>
<keyword evidence="6" id="KW-0964">Secreted</keyword>
<dbReference type="SUPFAM" id="SSF47266">
    <property type="entry name" value="4-helical cytokines"/>
    <property type="match status" value="1"/>
</dbReference>
<dbReference type="PRINTS" id="PR00433">
    <property type="entry name" value="IL6GCSFMGF"/>
</dbReference>
<evidence type="ECO:0000256" key="5">
    <source>
        <dbReference type="ARBA" id="ARBA00022514"/>
    </source>
</evidence>
<dbReference type="Ensembl" id="ENSGACT00000008097.1">
    <property type="protein sequence ID" value="ENSGACP00000008078.1"/>
    <property type="gene ID" value="ENSGACG00000006102.1"/>
</dbReference>
<dbReference type="InterPro" id="IPR030474">
    <property type="entry name" value="IL-6/GCSF/MGF"/>
</dbReference>
<dbReference type="AlphaFoldDB" id="G3NRW1"/>
<evidence type="ECO:0000256" key="8">
    <source>
        <dbReference type="ARBA" id="ARBA00023157"/>
    </source>
</evidence>
<dbReference type="InterPro" id="IPR003574">
    <property type="entry name" value="IL-6-like"/>
</dbReference>
<dbReference type="Gene3D" id="1.20.1250.10">
    <property type="match status" value="1"/>
</dbReference>
<feature type="chain" id="PRO_5003448745" description="Interleukin-6" evidence="10">
    <location>
        <begin position="23"/>
        <end position="229"/>
    </location>
</feature>
<evidence type="ECO:0000256" key="3">
    <source>
        <dbReference type="ARBA" id="ARBA00019464"/>
    </source>
</evidence>
<accession>G3NRW1</accession>
<dbReference type="FunCoup" id="G3NRW1">
    <property type="interactions" value="122"/>
</dbReference>
<keyword evidence="10" id="KW-0732">Signal</keyword>
<evidence type="ECO:0000256" key="1">
    <source>
        <dbReference type="ARBA" id="ARBA00004613"/>
    </source>
</evidence>
<keyword evidence="4" id="KW-0011">Acute phase</keyword>
<comment type="subcellular location">
    <subcellularLocation>
        <location evidence="1">Secreted</location>
    </subcellularLocation>
</comment>
<dbReference type="InParanoid" id="G3NRW1"/>
<dbReference type="OMA" id="DFLVEWK"/>
<dbReference type="GO" id="GO:0006953">
    <property type="term" value="P:acute-phase response"/>
    <property type="evidence" value="ECO:0007669"/>
    <property type="project" value="UniProtKB-KW"/>
</dbReference>
<keyword evidence="7" id="KW-0339">Growth factor</keyword>
<evidence type="ECO:0000256" key="2">
    <source>
        <dbReference type="ARBA" id="ARBA00007432"/>
    </source>
</evidence>
<dbReference type="Pfam" id="PF00489">
    <property type="entry name" value="IL6"/>
    <property type="match status" value="1"/>
</dbReference>
<reference evidence="11" key="1">
    <citation type="submission" date="2006-01" db="EMBL/GenBank/DDBJ databases">
        <authorList>
            <person name="Lindblad-Toh K."/>
            <person name="Mauceli E."/>
            <person name="Grabherr M."/>
            <person name="Chang J.L."/>
            <person name="Lander E.S."/>
        </authorList>
    </citation>
    <scope>NUCLEOTIDE SEQUENCE [LARGE SCALE GENOMIC DNA]</scope>
</reference>
<dbReference type="GO" id="GO:0030154">
    <property type="term" value="P:cell differentiation"/>
    <property type="evidence" value="ECO:0007669"/>
    <property type="project" value="InterPro"/>
</dbReference>
<evidence type="ECO:0000256" key="9">
    <source>
        <dbReference type="ARBA" id="ARBA00023441"/>
    </source>
</evidence>
<evidence type="ECO:0000256" key="10">
    <source>
        <dbReference type="SAM" id="SignalP"/>
    </source>
</evidence>
<dbReference type="GO" id="GO:0005125">
    <property type="term" value="F:cytokine activity"/>
    <property type="evidence" value="ECO:0007669"/>
    <property type="project" value="UniProtKB-KW"/>
</dbReference>
<organism evidence="11">
    <name type="scientific">Gasterosteus aculeatus</name>
    <name type="common">Three-spined stickleback</name>
    <dbReference type="NCBI Taxonomy" id="69293"/>
    <lineage>
        <taxon>Eukaryota</taxon>
        <taxon>Metazoa</taxon>
        <taxon>Chordata</taxon>
        <taxon>Craniata</taxon>
        <taxon>Vertebrata</taxon>
        <taxon>Euteleostomi</taxon>
        <taxon>Actinopterygii</taxon>
        <taxon>Neopterygii</taxon>
        <taxon>Teleostei</taxon>
        <taxon>Neoteleostei</taxon>
        <taxon>Acanthomorphata</taxon>
        <taxon>Eupercaria</taxon>
        <taxon>Perciformes</taxon>
        <taxon>Cottioidei</taxon>
        <taxon>Gasterosteales</taxon>
        <taxon>Gasterosteidae</taxon>
        <taxon>Gasterosteus</taxon>
    </lineage>
</organism>
<evidence type="ECO:0000313" key="11">
    <source>
        <dbReference type="Ensembl" id="ENSGACP00000008078.1"/>
    </source>
</evidence>